<dbReference type="InterPro" id="IPR003779">
    <property type="entry name" value="CMD-like"/>
</dbReference>
<dbReference type="Proteomes" id="UP000578531">
    <property type="component" value="Unassembled WGS sequence"/>
</dbReference>
<dbReference type="Gene3D" id="1.20.1290.10">
    <property type="entry name" value="AhpD-like"/>
    <property type="match status" value="1"/>
</dbReference>
<evidence type="ECO:0000313" key="4">
    <source>
        <dbReference type="Proteomes" id="UP000578531"/>
    </source>
</evidence>
<evidence type="ECO:0000313" key="3">
    <source>
        <dbReference type="EMBL" id="KAF6232786.1"/>
    </source>
</evidence>
<dbReference type="InterPro" id="IPR029032">
    <property type="entry name" value="AhpD-like"/>
</dbReference>
<feature type="domain" description="Carboxymuconolactone decarboxylase-like" evidence="2">
    <location>
        <begin position="45"/>
        <end position="126"/>
    </location>
</feature>
<accession>A0A8H6FQE5</accession>
<evidence type="ECO:0000259" key="2">
    <source>
        <dbReference type="Pfam" id="PF02627"/>
    </source>
</evidence>
<sequence>MRLPYMPPSPPPSSDSSATAAYTQLSARRSPKSLLQLDLTLLHSPPVASGWSSFLGSIRNQTSLPADIRELCICRVAVLNGAVYEWEHHLPILREAGVGERAVEEVESRKAWRGWKAEDADAAAEAEDTQHDDYGGLSEKQRAALAYTDAMTIGVKVSDEIFAELKKRFDERAVVEITAAVAAYNCVSRFLVALDVGEMGEKKKEEQ</sequence>
<proteinExistence type="predicted"/>
<dbReference type="GO" id="GO:0051920">
    <property type="term" value="F:peroxiredoxin activity"/>
    <property type="evidence" value="ECO:0007669"/>
    <property type="project" value="InterPro"/>
</dbReference>
<feature type="compositionally biased region" description="Pro residues" evidence="1">
    <location>
        <begin position="1"/>
        <end position="13"/>
    </location>
</feature>
<feature type="region of interest" description="Disordered" evidence="1">
    <location>
        <begin position="1"/>
        <end position="21"/>
    </location>
</feature>
<dbReference type="EMBL" id="JACCJC010000045">
    <property type="protein sequence ID" value="KAF6232786.1"/>
    <property type="molecule type" value="Genomic_DNA"/>
</dbReference>
<dbReference type="PANTHER" id="PTHR34846">
    <property type="entry name" value="4-CARBOXYMUCONOLACTONE DECARBOXYLASE FAMILY PROTEIN (AFU_ORTHOLOGUE AFUA_6G11590)"/>
    <property type="match status" value="1"/>
</dbReference>
<evidence type="ECO:0000256" key="1">
    <source>
        <dbReference type="SAM" id="MobiDB-lite"/>
    </source>
</evidence>
<dbReference type="AlphaFoldDB" id="A0A8H6FQE5"/>
<keyword evidence="4" id="KW-1185">Reference proteome</keyword>
<reference evidence="3 4" key="1">
    <citation type="journal article" date="2020" name="Genomics">
        <title>Complete, high-quality genomes from long-read metagenomic sequencing of two wolf lichen thalli reveals enigmatic genome architecture.</title>
        <authorList>
            <person name="McKenzie S.K."/>
            <person name="Walston R.F."/>
            <person name="Allen J.L."/>
        </authorList>
    </citation>
    <scope>NUCLEOTIDE SEQUENCE [LARGE SCALE GENOMIC DNA]</scope>
    <source>
        <strain evidence="3">WasteWater2</strain>
    </source>
</reference>
<dbReference type="OrthoDB" id="9998495at2759"/>
<name>A0A8H6FQE5_9LECA</name>
<dbReference type="PANTHER" id="PTHR34846:SF11">
    <property type="entry name" value="4-CARBOXYMUCONOLACTONE DECARBOXYLASE FAMILY PROTEIN (AFU_ORTHOLOGUE AFUA_6G11590)"/>
    <property type="match status" value="1"/>
</dbReference>
<gene>
    <name evidence="3" type="ORF">HO173_009000</name>
</gene>
<dbReference type="RefSeq" id="XP_037162212.1">
    <property type="nucleotide sequence ID" value="XM_037310896.1"/>
</dbReference>
<protein>
    <recommendedName>
        <fullName evidence="2">Carboxymuconolactone decarboxylase-like domain-containing protein</fullName>
    </recommendedName>
</protein>
<organism evidence="3 4">
    <name type="scientific">Letharia columbiana</name>
    <dbReference type="NCBI Taxonomy" id="112416"/>
    <lineage>
        <taxon>Eukaryota</taxon>
        <taxon>Fungi</taxon>
        <taxon>Dikarya</taxon>
        <taxon>Ascomycota</taxon>
        <taxon>Pezizomycotina</taxon>
        <taxon>Lecanoromycetes</taxon>
        <taxon>OSLEUM clade</taxon>
        <taxon>Lecanoromycetidae</taxon>
        <taxon>Lecanorales</taxon>
        <taxon>Lecanorineae</taxon>
        <taxon>Parmeliaceae</taxon>
        <taxon>Letharia</taxon>
    </lineage>
</organism>
<dbReference type="GeneID" id="59290654"/>
<comment type="caution">
    <text evidence="3">The sequence shown here is derived from an EMBL/GenBank/DDBJ whole genome shotgun (WGS) entry which is preliminary data.</text>
</comment>
<dbReference type="SUPFAM" id="SSF69118">
    <property type="entry name" value="AhpD-like"/>
    <property type="match status" value="1"/>
</dbReference>
<dbReference type="Pfam" id="PF02627">
    <property type="entry name" value="CMD"/>
    <property type="match status" value="1"/>
</dbReference>